<dbReference type="GO" id="GO:0006935">
    <property type="term" value="P:chemotaxis"/>
    <property type="evidence" value="ECO:0007669"/>
    <property type="project" value="InterPro"/>
</dbReference>
<comment type="similarity">
    <text evidence="4">Belongs to the methyl-accepting chemotaxis (MCP) protein family.</text>
</comment>
<dbReference type="Gene3D" id="1.10.490.10">
    <property type="entry name" value="Globins"/>
    <property type="match status" value="1"/>
</dbReference>
<feature type="domain" description="T-SNARE coiled-coil homology" evidence="7">
    <location>
        <begin position="341"/>
        <end position="403"/>
    </location>
</feature>
<dbReference type="GO" id="GO:0020037">
    <property type="term" value="F:heme binding"/>
    <property type="evidence" value="ECO:0007669"/>
    <property type="project" value="InterPro"/>
</dbReference>
<keyword evidence="2" id="KW-1003">Cell membrane</keyword>
<keyword evidence="2" id="KW-0472">Membrane</keyword>
<dbReference type="InterPro" id="IPR039379">
    <property type="entry name" value="Protoglobin_sensor_dom"/>
</dbReference>
<dbReference type="InterPro" id="IPR044398">
    <property type="entry name" value="Globin-sensor_dom"/>
</dbReference>
<dbReference type="InterPro" id="IPR009050">
    <property type="entry name" value="Globin-like_sf"/>
</dbReference>
<dbReference type="CDD" id="cd01068">
    <property type="entry name" value="globin_sensor"/>
    <property type="match status" value="1"/>
</dbReference>
<keyword evidence="3 5" id="KW-0807">Transducer</keyword>
<dbReference type="PROSITE" id="PS50192">
    <property type="entry name" value="T_SNARE"/>
    <property type="match status" value="1"/>
</dbReference>
<dbReference type="Pfam" id="PF00015">
    <property type="entry name" value="MCPsignal"/>
    <property type="match status" value="1"/>
</dbReference>
<dbReference type="GO" id="GO:0004888">
    <property type="term" value="F:transmembrane signaling receptor activity"/>
    <property type="evidence" value="ECO:0007669"/>
    <property type="project" value="InterPro"/>
</dbReference>
<dbReference type="InterPro" id="IPR000727">
    <property type="entry name" value="T_SNARE_dom"/>
</dbReference>
<dbReference type="InterPro" id="IPR012292">
    <property type="entry name" value="Globin/Proto"/>
</dbReference>
<dbReference type="SMART" id="SM00283">
    <property type="entry name" value="MA"/>
    <property type="match status" value="1"/>
</dbReference>
<dbReference type="KEGG" id="mflg:ABS361_01030"/>
<evidence type="ECO:0000259" key="6">
    <source>
        <dbReference type="PROSITE" id="PS50111"/>
    </source>
</evidence>
<evidence type="ECO:0000313" key="8">
    <source>
        <dbReference type="EMBL" id="XBY44918.1"/>
    </source>
</evidence>
<keyword evidence="2" id="KW-0997">Cell inner membrane</keyword>
<feature type="domain" description="Methyl-accepting transducer" evidence="6">
    <location>
        <begin position="196"/>
        <end position="425"/>
    </location>
</feature>
<dbReference type="Gene3D" id="1.10.287.950">
    <property type="entry name" value="Methyl-accepting chemotaxis protein"/>
    <property type="match status" value="1"/>
</dbReference>
<sequence length="445" mass="47827">MSGQNYDITDRLRFLRIGNTEREALRSVWKIIEPHLPTVLAGFYTHVGSEPKLAAKIGSQQGRLISAQSNHWKHLFSGSFDTAYAESIRRIGLTHHRIDLEPRWYIGGYAYVLSSLTEVIIAANRMRPKRAAEQLRAAQLAVMLDMDLAISVYQDVLIEERQRRGEALSNAISDFSSSVRETLEISAGANRSLGDCATRLQDITAATRNQIVGIEGAAETTATNVQAGAAATEELAASIREISAQSSRTAQIARNATGSAEAVSEAVVGLAERAKEIGDVVQLISDIAGQTNLLALNATIEAARAGEAGRGFAVVAQEVKALAEQTAKATTDISGRVTTIQQATHQNVLKIREIAEVVQEISHISTSMAAAVEEQTSVTADIARMVQGTAENTRSVSNNLGALGETIQSTDHAATEVSGARSRLEEQLGRLGQEIERFLSRTNAA</sequence>
<dbReference type="InterPro" id="IPR004089">
    <property type="entry name" value="MCPsignal_dom"/>
</dbReference>
<gene>
    <name evidence="8" type="ORF">ABS361_01030</name>
</gene>
<dbReference type="AlphaFoldDB" id="A0AAU7XBW3"/>
<organism evidence="8">
    <name type="scientific">Methyloraptor flagellatus</name>
    <dbReference type="NCBI Taxonomy" id="3162530"/>
    <lineage>
        <taxon>Bacteria</taxon>
        <taxon>Pseudomonadati</taxon>
        <taxon>Pseudomonadota</taxon>
        <taxon>Alphaproteobacteria</taxon>
        <taxon>Hyphomicrobiales</taxon>
        <taxon>Ancalomicrobiaceae</taxon>
        <taxon>Methyloraptor</taxon>
    </lineage>
</organism>
<dbReference type="GO" id="GO:0019825">
    <property type="term" value="F:oxygen binding"/>
    <property type="evidence" value="ECO:0007669"/>
    <property type="project" value="InterPro"/>
</dbReference>
<dbReference type="GO" id="GO:0005886">
    <property type="term" value="C:plasma membrane"/>
    <property type="evidence" value="ECO:0007669"/>
    <property type="project" value="UniProtKB-SubCell"/>
</dbReference>
<dbReference type="PRINTS" id="PR00260">
    <property type="entry name" value="CHEMTRNSDUCR"/>
</dbReference>
<evidence type="ECO:0000256" key="1">
    <source>
        <dbReference type="ARBA" id="ARBA00004429"/>
    </source>
</evidence>
<dbReference type="Pfam" id="PF11563">
    <property type="entry name" value="Protoglobin"/>
    <property type="match status" value="1"/>
</dbReference>
<proteinExistence type="inferred from homology"/>
<dbReference type="PANTHER" id="PTHR32089">
    <property type="entry name" value="METHYL-ACCEPTING CHEMOTAXIS PROTEIN MCPB"/>
    <property type="match status" value="1"/>
</dbReference>
<comment type="subcellular location">
    <subcellularLocation>
        <location evidence="1">Cell inner membrane</location>
        <topology evidence="1">Multi-pass membrane protein</topology>
    </subcellularLocation>
</comment>
<dbReference type="GO" id="GO:0007165">
    <property type="term" value="P:signal transduction"/>
    <property type="evidence" value="ECO:0007669"/>
    <property type="project" value="UniProtKB-KW"/>
</dbReference>
<dbReference type="EMBL" id="CP158568">
    <property type="protein sequence ID" value="XBY44918.1"/>
    <property type="molecule type" value="Genomic_DNA"/>
</dbReference>
<dbReference type="InterPro" id="IPR004090">
    <property type="entry name" value="Chemotax_Me-accpt_rcpt"/>
</dbReference>
<evidence type="ECO:0000256" key="5">
    <source>
        <dbReference type="PROSITE-ProRule" id="PRU00284"/>
    </source>
</evidence>
<accession>A0AAU7XBW3</accession>
<evidence type="ECO:0000256" key="2">
    <source>
        <dbReference type="ARBA" id="ARBA00022519"/>
    </source>
</evidence>
<reference evidence="8" key="1">
    <citation type="submission" date="2024-06" db="EMBL/GenBank/DDBJ databases">
        <title>Methylostella associata gen. nov., sp. nov., a novel Ancalomicrobiaceae-affiliated facultatively methylotrophic bacteria that feed on methanotrophs of the genus Methylococcus.</title>
        <authorList>
            <person name="Saltykova V."/>
            <person name="Danilova O.V."/>
            <person name="Oshkin I.Y."/>
            <person name="Belova S.E."/>
            <person name="Pimenov N.V."/>
            <person name="Dedysh S.N."/>
        </authorList>
    </citation>
    <scope>NUCLEOTIDE SEQUENCE</scope>
    <source>
        <strain evidence="8">S20</strain>
    </source>
</reference>
<evidence type="ECO:0000259" key="7">
    <source>
        <dbReference type="PROSITE" id="PS50192"/>
    </source>
</evidence>
<evidence type="ECO:0000256" key="3">
    <source>
        <dbReference type="ARBA" id="ARBA00023224"/>
    </source>
</evidence>
<protein>
    <submittedName>
        <fullName evidence="8">Globin-coupled sensor protein</fullName>
    </submittedName>
</protein>
<evidence type="ECO:0000256" key="4">
    <source>
        <dbReference type="ARBA" id="ARBA00029447"/>
    </source>
</evidence>
<dbReference type="SUPFAM" id="SSF46458">
    <property type="entry name" value="Globin-like"/>
    <property type="match status" value="1"/>
</dbReference>
<name>A0AAU7XBW3_9HYPH</name>
<dbReference type="PROSITE" id="PS50111">
    <property type="entry name" value="CHEMOTAXIS_TRANSDUC_2"/>
    <property type="match status" value="1"/>
</dbReference>
<dbReference type="SUPFAM" id="SSF58104">
    <property type="entry name" value="Methyl-accepting chemotaxis protein (MCP) signaling domain"/>
    <property type="match status" value="1"/>
</dbReference>
<dbReference type="PANTHER" id="PTHR32089:SF112">
    <property type="entry name" value="LYSOZYME-LIKE PROTEIN-RELATED"/>
    <property type="match status" value="1"/>
</dbReference>